<dbReference type="Proteomes" id="UP001642464">
    <property type="component" value="Unassembled WGS sequence"/>
</dbReference>
<reference evidence="2 3" key="1">
    <citation type="submission" date="2024-02" db="EMBL/GenBank/DDBJ databases">
        <authorList>
            <person name="Chen Y."/>
            <person name="Shah S."/>
            <person name="Dougan E. K."/>
            <person name="Thang M."/>
            <person name="Chan C."/>
        </authorList>
    </citation>
    <scope>NUCLEOTIDE SEQUENCE [LARGE SCALE GENOMIC DNA]</scope>
</reference>
<comment type="caution">
    <text evidence="2">The sequence shown here is derived from an EMBL/GenBank/DDBJ whole genome shotgun (WGS) entry which is preliminary data.</text>
</comment>
<accession>A0ABP0M2Z9</accession>
<evidence type="ECO:0000313" key="2">
    <source>
        <dbReference type="EMBL" id="CAK9045866.1"/>
    </source>
</evidence>
<dbReference type="EMBL" id="CAXAMM010019502">
    <property type="protein sequence ID" value="CAK9045866.1"/>
    <property type="molecule type" value="Genomic_DNA"/>
</dbReference>
<sequence length="444" mass="49799">MSEPSELPFRCVQCGAWENVLVLRISHQSAEKPIHFHQVEIYGCDGINYASAVRGGSAVASSEQGDGETWGPARFVVDGDRERNVCHWRMDGWRCLHALVRLAKPVDVESFAIFNMCDDEYDHRLRCDGHLVELLNDAGEVVFAQHISQELDVALFDQAKGCRQRWINEDARSIMANVSLEVDAEDPGQLKVCATRMSGELLVEVFTSPEATPAMLCEEIGRLCGLEAYHLRLLLADGRVLRLSSAPEPLRSYLENDGAEGLETSEQQSRRLARRTPEHSLEEAEGLGARRARTPPLPKNLSMPNLHERHDTEAAKGYDRQVDRWLRRLMVDVNISHKSLPESSARSQICTHLEKVHGWFDRSKKASTFLKQSAGCEKPPVPSKQVTNYLPMDHPVPPGSMYWERPEKLIPKPKGEEDMEATSANDATTDLESSVDTLLDVLDL</sequence>
<name>A0ABP0M2Z9_9DINO</name>
<feature type="region of interest" description="Disordered" evidence="1">
    <location>
        <begin position="397"/>
        <end position="432"/>
    </location>
</feature>
<proteinExistence type="predicted"/>
<feature type="compositionally biased region" description="Basic and acidic residues" evidence="1">
    <location>
        <begin position="404"/>
        <end position="416"/>
    </location>
</feature>
<keyword evidence="3" id="KW-1185">Reference proteome</keyword>
<gene>
    <name evidence="2" type="ORF">SCF082_LOCUS25885</name>
</gene>
<organism evidence="2 3">
    <name type="scientific">Durusdinium trenchii</name>
    <dbReference type="NCBI Taxonomy" id="1381693"/>
    <lineage>
        <taxon>Eukaryota</taxon>
        <taxon>Sar</taxon>
        <taxon>Alveolata</taxon>
        <taxon>Dinophyceae</taxon>
        <taxon>Suessiales</taxon>
        <taxon>Symbiodiniaceae</taxon>
        <taxon>Durusdinium</taxon>
    </lineage>
</organism>
<feature type="region of interest" description="Disordered" evidence="1">
    <location>
        <begin position="252"/>
        <end position="311"/>
    </location>
</feature>
<protein>
    <submittedName>
        <fullName evidence="2">Phthiocerol synthesis polyketide synthase type I PpsD</fullName>
    </submittedName>
</protein>
<evidence type="ECO:0000313" key="3">
    <source>
        <dbReference type="Proteomes" id="UP001642464"/>
    </source>
</evidence>
<evidence type="ECO:0000256" key="1">
    <source>
        <dbReference type="SAM" id="MobiDB-lite"/>
    </source>
</evidence>